<dbReference type="SUPFAM" id="SSF103506">
    <property type="entry name" value="Mitochondrial carrier"/>
    <property type="match status" value="1"/>
</dbReference>
<proteinExistence type="inferred from homology"/>
<keyword evidence="5" id="KW-0677">Repeat</keyword>
<evidence type="ECO:0000256" key="11">
    <source>
        <dbReference type="SAM" id="Phobius"/>
    </source>
</evidence>
<comment type="similarity">
    <text evidence="2 10">Belongs to the mitochondrial carrier (TC 2.A.29) family.</text>
</comment>
<dbReference type="PANTHER" id="PTHR45939">
    <property type="entry name" value="PEROXISOMAL MEMBRANE PROTEIN PMP34-RELATED"/>
    <property type="match status" value="1"/>
</dbReference>
<feature type="repeat" description="Solcar" evidence="9">
    <location>
        <begin position="3"/>
        <end position="89"/>
    </location>
</feature>
<dbReference type="InterPro" id="IPR052217">
    <property type="entry name" value="Mito/Peroxisomal_Carrier"/>
</dbReference>
<dbReference type="GO" id="GO:0044610">
    <property type="term" value="F:FMN transmembrane transporter activity"/>
    <property type="evidence" value="ECO:0007669"/>
    <property type="project" value="TreeGrafter"/>
</dbReference>
<evidence type="ECO:0000256" key="5">
    <source>
        <dbReference type="ARBA" id="ARBA00022737"/>
    </source>
</evidence>
<evidence type="ECO:0000256" key="10">
    <source>
        <dbReference type="RuleBase" id="RU000488"/>
    </source>
</evidence>
<keyword evidence="7 9" id="KW-0472">Membrane</keyword>
<feature type="repeat" description="Solcar" evidence="9">
    <location>
        <begin position="115"/>
        <end position="213"/>
    </location>
</feature>
<dbReference type="RefSeq" id="XP_025347702.1">
    <property type="nucleotide sequence ID" value="XM_025492460.1"/>
</dbReference>
<dbReference type="InterPro" id="IPR023395">
    <property type="entry name" value="MCP_dom_sf"/>
</dbReference>
<gene>
    <name evidence="12" type="ORF">BCV69DRAFT_282754</name>
</gene>
<keyword evidence="13" id="KW-1185">Reference proteome</keyword>
<keyword evidence="6 11" id="KW-1133">Transmembrane helix</keyword>
<dbReference type="GO" id="GO:0015217">
    <property type="term" value="F:ADP transmembrane transporter activity"/>
    <property type="evidence" value="ECO:0007669"/>
    <property type="project" value="TreeGrafter"/>
</dbReference>
<comment type="subcellular location">
    <subcellularLocation>
        <location evidence="1">Peroxisome membrane</location>
        <topology evidence="1">Multi-pass membrane protein</topology>
    </subcellularLocation>
</comment>
<dbReference type="Proteomes" id="UP000245942">
    <property type="component" value="Unassembled WGS sequence"/>
</dbReference>
<evidence type="ECO:0000256" key="7">
    <source>
        <dbReference type="ARBA" id="ARBA00023136"/>
    </source>
</evidence>
<evidence type="ECO:0000313" key="12">
    <source>
        <dbReference type="EMBL" id="PWN20542.1"/>
    </source>
</evidence>
<dbReference type="GO" id="GO:0080122">
    <property type="term" value="F:AMP transmembrane transporter activity"/>
    <property type="evidence" value="ECO:0007669"/>
    <property type="project" value="TreeGrafter"/>
</dbReference>
<dbReference type="PROSITE" id="PS50920">
    <property type="entry name" value="SOLCAR"/>
    <property type="match status" value="2"/>
</dbReference>
<keyword evidence="3 10" id="KW-0813">Transport</keyword>
<dbReference type="EMBL" id="KZ819327">
    <property type="protein sequence ID" value="PWN20542.1"/>
    <property type="molecule type" value="Genomic_DNA"/>
</dbReference>
<evidence type="ECO:0000256" key="9">
    <source>
        <dbReference type="PROSITE-ProRule" id="PRU00282"/>
    </source>
</evidence>
<dbReference type="PANTHER" id="PTHR45939:SF5">
    <property type="entry name" value="PEROXISOMAL MEMBRANE PROTEIN PMP34"/>
    <property type="match status" value="1"/>
</dbReference>
<dbReference type="GO" id="GO:0051724">
    <property type="term" value="F:NAD transmembrane transporter activity"/>
    <property type="evidence" value="ECO:0007669"/>
    <property type="project" value="TreeGrafter"/>
</dbReference>
<dbReference type="GO" id="GO:0005347">
    <property type="term" value="F:ATP transmembrane transporter activity"/>
    <property type="evidence" value="ECO:0007669"/>
    <property type="project" value="TreeGrafter"/>
</dbReference>
<protein>
    <submittedName>
        <fullName evidence="12">Mitochondrial carrier</fullName>
    </submittedName>
</protein>
<keyword evidence="4 9" id="KW-0812">Transmembrane</keyword>
<name>A0A316U5Q4_9BASI</name>
<accession>A0A316U5Q4</accession>
<evidence type="ECO:0000313" key="13">
    <source>
        <dbReference type="Proteomes" id="UP000245942"/>
    </source>
</evidence>
<evidence type="ECO:0000256" key="1">
    <source>
        <dbReference type="ARBA" id="ARBA00004585"/>
    </source>
</evidence>
<evidence type="ECO:0000256" key="8">
    <source>
        <dbReference type="ARBA" id="ARBA00023140"/>
    </source>
</evidence>
<feature type="transmembrane region" description="Helical" evidence="11">
    <location>
        <begin position="6"/>
        <end position="27"/>
    </location>
</feature>
<dbReference type="GeneID" id="37014194"/>
<evidence type="ECO:0000256" key="2">
    <source>
        <dbReference type="ARBA" id="ARBA00006375"/>
    </source>
</evidence>
<evidence type="ECO:0000256" key="6">
    <source>
        <dbReference type="ARBA" id="ARBA00022989"/>
    </source>
</evidence>
<organism evidence="12 13">
    <name type="scientific">Pseudomicrostroma glucosiphilum</name>
    <dbReference type="NCBI Taxonomy" id="1684307"/>
    <lineage>
        <taxon>Eukaryota</taxon>
        <taxon>Fungi</taxon>
        <taxon>Dikarya</taxon>
        <taxon>Basidiomycota</taxon>
        <taxon>Ustilaginomycotina</taxon>
        <taxon>Exobasidiomycetes</taxon>
        <taxon>Microstromatales</taxon>
        <taxon>Microstromatales incertae sedis</taxon>
        <taxon>Pseudomicrostroma</taxon>
    </lineage>
</organism>
<dbReference type="GO" id="GO:0015228">
    <property type="term" value="F:coenzyme A transmembrane transporter activity"/>
    <property type="evidence" value="ECO:0007669"/>
    <property type="project" value="TreeGrafter"/>
</dbReference>
<sequence>MVSDGFIHACAGGAGGMIAMTATYPLVSISMRAAVEQSRAKDKTMVEAAQKVIREEGVVGLYSGLSSSLLGISITNFVYYGFFETAREMILASKNKGAAKEATTAAATIAAGGALSTAESMLAGALAGSATTVITNPIWVVNTRQTVRVGVDSGSGSKGKPGAPVRKMGFLETIRYIISTDGVPALWRGLGPALFLVINPILQYTAFEQLKNMLVTSRLTRGVSASLSDLDFFFLGALS</sequence>
<feature type="non-terminal residue" evidence="12">
    <location>
        <position position="239"/>
    </location>
</feature>
<dbReference type="AlphaFoldDB" id="A0A316U5Q4"/>
<dbReference type="GO" id="GO:0005778">
    <property type="term" value="C:peroxisomal membrane"/>
    <property type="evidence" value="ECO:0007669"/>
    <property type="project" value="UniProtKB-SubCell"/>
</dbReference>
<dbReference type="InterPro" id="IPR018108">
    <property type="entry name" value="MCP_transmembrane"/>
</dbReference>
<dbReference type="OrthoDB" id="2019556at2759"/>
<dbReference type="Pfam" id="PF00153">
    <property type="entry name" value="Mito_carr"/>
    <property type="match status" value="2"/>
</dbReference>
<evidence type="ECO:0000256" key="4">
    <source>
        <dbReference type="ARBA" id="ARBA00022692"/>
    </source>
</evidence>
<evidence type="ECO:0000256" key="3">
    <source>
        <dbReference type="ARBA" id="ARBA00022448"/>
    </source>
</evidence>
<dbReference type="Gene3D" id="1.50.40.10">
    <property type="entry name" value="Mitochondrial carrier domain"/>
    <property type="match status" value="2"/>
</dbReference>
<keyword evidence="8" id="KW-0576">Peroxisome</keyword>
<dbReference type="GO" id="GO:0015230">
    <property type="term" value="F:FAD transmembrane transporter activity"/>
    <property type="evidence" value="ECO:0007669"/>
    <property type="project" value="TreeGrafter"/>
</dbReference>
<dbReference type="STRING" id="1684307.A0A316U5Q4"/>
<reference evidence="12 13" key="1">
    <citation type="journal article" date="2018" name="Mol. Biol. Evol.">
        <title>Broad Genomic Sampling Reveals a Smut Pathogenic Ancestry of the Fungal Clade Ustilaginomycotina.</title>
        <authorList>
            <person name="Kijpornyongpan T."/>
            <person name="Mondo S.J."/>
            <person name="Barry K."/>
            <person name="Sandor L."/>
            <person name="Lee J."/>
            <person name="Lipzen A."/>
            <person name="Pangilinan J."/>
            <person name="LaButti K."/>
            <person name="Hainaut M."/>
            <person name="Henrissat B."/>
            <person name="Grigoriev I.V."/>
            <person name="Spatafora J.W."/>
            <person name="Aime M.C."/>
        </authorList>
    </citation>
    <scope>NUCLEOTIDE SEQUENCE [LARGE SCALE GENOMIC DNA]</scope>
    <source>
        <strain evidence="12 13">MCA 4718</strain>
    </source>
</reference>